<sequence>MSDPGGKKKDDVTFDDQIYNLLSDEYVLYHINHENERNQDPKADPNNKKYIFLPPGGGEWTKEHMNYGFVSKKENRVKFYNILKKDDSLRLKGYSYVFAAWIYDGLKETKNSAEIIYEGNDDFIPNNNDVTYIKDIRPLFTDCDQWNMKEFVKMFDLHNYDEVKNENFKIYYHVKIRNMPKGGPMWSDKDINLFAAWMYEGSKEKLTNEVGSTISRMVPRFTLKDNEIDKMGYPLKPEDLSFTDHIGPMFSEGHRNKMHDVRGFLDFEKYESVNKYKVLILDRLTRPDLSTRMPKNNPWPKKNIYAFYAWAIQGKNSREDVMTGPTDPYDENDDDYIKMTSYFERYRDLADIYAKVQTVVMNAKAEFNGDGFKEADVAANVDVIVAAKK</sequence>
<proteinExistence type="predicted"/>
<dbReference type="AlphaFoldDB" id="A0A8H3X9F0"/>
<dbReference type="Proteomes" id="UP000439903">
    <property type="component" value="Unassembled WGS sequence"/>
</dbReference>
<evidence type="ECO:0000313" key="2">
    <source>
        <dbReference type="Proteomes" id="UP000439903"/>
    </source>
</evidence>
<evidence type="ECO:0000313" key="1">
    <source>
        <dbReference type="EMBL" id="KAF0433430.1"/>
    </source>
</evidence>
<organism evidence="1 2">
    <name type="scientific">Gigaspora margarita</name>
    <dbReference type="NCBI Taxonomy" id="4874"/>
    <lineage>
        <taxon>Eukaryota</taxon>
        <taxon>Fungi</taxon>
        <taxon>Fungi incertae sedis</taxon>
        <taxon>Mucoromycota</taxon>
        <taxon>Glomeromycotina</taxon>
        <taxon>Glomeromycetes</taxon>
        <taxon>Diversisporales</taxon>
        <taxon>Gigasporaceae</taxon>
        <taxon>Gigaspora</taxon>
    </lineage>
</organism>
<comment type="caution">
    <text evidence="1">The sequence shown here is derived from an EMBL/GenBank/DDBJ whole genome shotgun (WGS) entry which is preliminary data.</text>
</comment>
<dbReference type="EMBL" id="WTPW01001473">
    <property type="protein sequence ID" value="KAF0433430.1"/>
    <property type="molecule type" value="Genomic_DNA"/>
</dbReference>
<gene>
    <name evidence="1" type="ORF">F8M41_005064</name>
</gene>
<name>A0A8H3X9F0_GIGMA</name>
<protein>
    <submittedName>
        <fullName evidence="1">Uncharacterized protein</fullName>
    </submittedName>
</protein>
<dbReference type="OrthoDB" id="2121828at2759"/>
<reference evidence="1 2" key="1">
    <citation type="journal article" date="2019" name="Environ. Microbiol.">
        <title>At the nexus of three kingdoms: the genome of the mycorrhizal fungus Gigaspora margarita provides insights into plant, endobacterial and fungal interactions.</title>
        <authorList>
            <person name="Venice F."/>
            <person name="Ghignone S."/>
            <person name="Salvioli di Fossalunga A."/>
            <person name="Amselem J."/>
            <person name="Novero M."/>
            <person name="Xianan X."/>
            <person name="Sedzielewska Toro K."/>
            <person name="Morin E."/>
            <person name="Lipzen A."/>
            <person name="Grigoriev I.V."/>
            <person name="Henrissat B."/>
            <person name="Martin F.M."/>
            <person name="Bonfante P."/>
        </authorList>
    </citation>
    <scope>NUCLEOTIDE SEQUENCE [LARGE SCALE GENOMIC DNA]</scope>
    <source>
        <strain evidence="1 2">BEG34</strain>
    </source>
</reference>
<accession>A0A8H3X9F0</accession>
<keyword evidence="2" id="KW-1185">Reference proteome</keyword>